<dbReference type="Proteomes" id="UP000030706">
    <property type="component" value="Unassembled WGS sequence"/>
</dbReference>
<evidence type="ECO:0000313" key="2">
    <source>
        <dbReference type="EMBL" id="KEQ83356.1"/>
    </source>
</evidence>
<evidence type="ECO:0000256" key="1">
    <source>
        <dbReference type="SAM" id="Phobius"/>
    </source>
</evidence>
<feature type="transmembrane region" description="Helical" evidence="1">
    <location>
        <begin position="42"/>
        <end position="60"/>
    </location>
</feature>
<dbReference type="RefSeq" id="XP_029759543.1">
    <property type="nucleotide sequence ID" value="XM_029900762.1"/>
</dbReference>
<proteinExistence type="predicted"/>
<sequence length="72" mass="8398">MAPLPQYITLPYLDLAYTALNNSNITFDSPDWDWQGDVFNGAWVSYTCEAILIIVIFMYAHHHLYLPPNHFH</sequence>
<keyword evidence="3" id="KW-1185">Reference proteome</keyword>
<keyword evidence="1" id="KW-0472">Membrane</keyword>
<accession>A0A074Y919</accession>
<dbReference type="AlphaFoldDB" id="A0A074Y919"/>
<gene>
    <name evidence="2" type="ORF">M438DRAFT_275062</name>
</gene>
<dbReference type="HOGENOM" id="CLU_202017_0_0_1"/>
<dbReference type="EMBL" id="KL584984">
    <property type="protein sequence ID" value="KEQ83356.1"/>
    <property type="molecule type" value="Genomic_DNA"/>
</dbReference>
<evidence type="ECO:0000313" key="3">
    <source>
        <dbReference type="Proteomes" id="UP000030706"/>
    </source>
</evidence>
<reference evidence="2 3" key="1">
    <citation type="journal article" date="2014" name="BMC Genomics">
        <title>Genome sequencing of four Aureobasidium pullulans varieties: biotechnological potential, stress tolerance, and description of new species.</title>
        <authorList>
            <person name="Gostin Ar C."/>
            <person name="Ohm R.A."/>
            <person name="Kogej T."/>
            <person name="Sonjak S."/>
            <person name="Turk M."/>
            <person name="Zajc J."/>
            <person name="Zalar P."/>
            <person name="Grube M."/>
            <person name="Sun H."/>
            <person name="Han J."/>
            <person name="Sharma A."/>
            <person name="Chiniquy J."/>
            <person name="Ngan C.Y."/>
            <person name="Lipzen A."/>
            <person name="Barry K."/>
            <person name="Grigoriev I.V."/>
            <person name="Gunde-Cimerman N."/>
        </authorList>
    </citation>
    <scope>NUCLEOTIDE SEQUENCE [LARGE SCALE GENOMIC DNA]</scope>
    <source>
        <strain evidence="2 3">EXF-150</strain>
    </source>
</reference>
<keyword evidence="1" id="KW-0812">Transmembrane</keyword>
<keyword evidence="1" id="KW-1133">Transmembrane helix</keyword>
<dbReference type="GeneID" id="40743068"/>
<organism evidence="2 3">
    <name type="scientific">Aureobasidium pullulans EXF-150</name>
    <dbReference type="NCBI Taxonomy" id="1043002"/>
    <lineage>
        <taxon>Eukaryota</taxon>
        <taxon>Fungi</taxon>
        <taxon>Dikarya</taxon>
        <taxon>Ascomycota</taxon>
        <taxon>Pezizomycotina</taxon>
        <taxon>Dothideomycetes</taxon>
        <taxon>Dothideomycetidae</taxon>
        <taxon>Dothideales</taxon>
        <taxon>Saccotheciaceae</taxon>
        <taxon>Aureobasidium</taxon>
    </lineage>
</organism>
<name>A0A074Y919_AURPU</name>
<protein>
    <submittedName>
        <fullName evidence="2">Uncharacterized protein</fullName>
    </submittedName>
</protein>